<dbReference type="InterPro" id="IPR032675">
    <property type="entry name" value="LRR_dom_sf"/>
</dbReference>
<keyword evidence="2" id="KW-1185">Reference proteome</keyword>
<gene>
    <name evidence="1" type="ORF">AGERDE_LOCUS5736</name>
</gene>
<dbReference type="EMBL" id="CAJVPL010000813">
    <property type="protein sequence ID" value="CAG8531565.1"/>
    <property type="molecule type" value="Genomic_DNA"/>
</dbReference>
<evidence type="ECO:0000313" key="2">
    <source>
        <dbReference type="Proteomes" id="UP000789831"/>
    </source>
</evidence>
<reference evidence="1" key="1">
    <citation type="submission" date="2021-06" db="EMBL/GenBank/DDBJ databases">
        <authorList>
            <person name="Kallberg Y."/>
            <person name="Tangrot J."/>
            <person name="Rosling A."/>
        </authorList>
    </citation>
    <scope>NUCLEOTIDE SEQUENCE</scope>
    <source>
        <strain evidence="1">MT106</strain>
    </source>
</reference>
<accession>A0A9N9AIB4</accession>
<proteinExistence type="predicted"/>
<name>A0A9N9AIB4_9GLOM</name>
<dbReference type="Gene3D" id="3.80.10.10">
    <property type="entry name" value="Ribonuclease Inhibitor"/>
    <property type="match status" value="1"/>
</dbReference>
<sequence length="296" mass="34606">MYQYAMYMYRYGDITEEINDTYIGLKNTIVVQKDFQWLEITHSSAFAVKFVSSCVDSLSNALRALRFYRIDFGAFKTDSVFLGLKACNNLAALDFFECVKLEQETWINTAKYFKKLEFLAIEIRAADSMPLEFINKIIRTSDQNLQHLLISQDARLSEYEKNYITQTLVTTILRHSRNLRSINFPDFSLENAITLLKNCPKLEHLDVYTADFDQAFRTMAEKLPPTFVSIGFHDLSYLFENLEDYEDVIIDFLEATHHHLAYCSIYPHNLDDFSLDDKIFKYGVSMKKEPMYESLT</sequence>
<protein>
    <submittedName>
        <fullName evidence="1">4813_t:CDS:1</fullName>
    </submittedName>
</protein>
<dbReference type="OrthoDB" id="10355313at2759"/>
<dbReference type="AlphaFoldDB" id="A0A9N9AIB4"/>
<evidence type="ECO:0000313" key="1">
    <source>
        <dbReference type="EMBL" id="CAG8531565.1"/>
    </source>
</evidence>
<comment type="caution">
    <text evidence="1">The sequence shown here is derived from an EMBL/GenBank/DDBJ whole genome shotgun (WGS) entry which is preliminary data.</text>
</comment>
<dbReference type="Proteomes" id="UP000789831">
    <property type="component" value="Unassembled WGS sequence"/>
</dbReference>
<organism evidence="1 2">
    <name type="scientific">Ambispora gerdemannii</name>
    <dbReference type="NCBI Taxonomy" id="144530"/>
    <lineage>
        <taxon>Eukaryota</taxon>
        <taxon>Fungi</taxon>
        <taxon>Fungi incertae sedis</taxon>
        <taxon>Mucoromycota</taxon>
        <taxon>Glomeromycotina</taxon>
        <taxon>Glomeromycetes</taxon>
        <taxon>Archaeosporales</taxon>
        <taxon>Ambisporaceae</taxon>
        <taxon>Ambispora</taxon>
    </lineage>
</organism>
<dbReference type="SUPFAM" id="SSF52047">
    <property type="entry name" value="RNI-like"/>
    <property type="match status" value="1"/>
</dbReference>